<dbReference type="GO" id="GO:0042025">
    <property type="term" value="C:host cell nucleus"/>
    <property type="evidence" value="ECO:0007669"/>
    <property type="project" value="UniProtKB-SubCell"/>
</dbReference>
<evidence type="ECO:0000313" key="5">
    <source>
        <dbReference type="Proteomes" id="UP000273391"/>
    </source>
</evidence>
<dbReference type="GeneID" id="80521849"/>
<reference evidence="4 5" key="1">
    <citation type="submission" date="2017-12" db="EMBL/GenBank/DDBJ databases">
        <title>Identification of diverse circular ssDNA viruses in faecal matter from lynx, moose and snowshoe hare inhabiting the San Juan Mountains in Colorado.</title>
        <authorList>
            <person name="Kraberger S."/>
            <person name="Ivan J."/>
            <person name="Newkirk E."/>
            <person name="Waits K."/>
            <person name="Crooks K."/>
            <person name="VandeWoude S."/>
            <person name="Varsani A."/>
        </authorList>
    </citation>
    <scope>NUCLEOTIDE SEQUENCE [LARGE SCALE GENOMIC DNA]</scope>
    <source>
        <strain evidence="4">MP68</strain>
    </source>
</reference>
<name>A0A2Z5CI32_9VIRU</name>
<proteinExistence type="predicted"/>
<dbReference type="Gene3D" id="3.40.1310.20">
    <property type="match status" value="1"/>
</dbReference>
<dbReference type="SUPFAM" id="SSF52540">
    <property type="entry name" value="P-loop containing nucleoside triphosphate hydrolases"/>
    <property type="match status" value="1"/>
</dbReference>
<dbReference type="InterPro" id="IPR001301">
    <property type="entry name" value="Gemini_AL1_CLV"/>
</dbReference>
<organism evidence="4 5">
    <name type="scientific">Alces alces faeces associated genomovirus MP68</name>
    <dbReference type="NCBI Taxonomy" id="2219115"/>
    <lineage>
        <taxon>Viruses</taxon>
        <taxon>Monodnaviria</taxon>
        <taxon>Shotokuvirae</taxon>
        <taxon>Cressdnaviricota</taxon>
        <taxon>Repensiviricetes</taxon>
        <taxon>Geplafuvirales</taxon>
        <taxon>Genomoviridae</taxon>
        <taxon>Gemykolovirus</taxon>
        <taxon>Gemykolovirus lepam1</taxon>
    </lineage>
</organism>
<keyword evidence="5" id="KW-1185">Reference proteome</keyword>
<dbReference type="Gene3D" id="3.40.50.300">
    <property type="entry name" value="P-loop containing nucleotide triphosphate hydrolases"/>
    <property type="match status" value="1"/>
</dbReference>
<sequence>MVRRFKLEEVSYVLLTYPTTPDGFDPQGIIDAVVGTGAVYRLGRELHADGKPHYHCFVQWADPYSDTDAGGTFTVGGRRPNIKKFSANPGRRWDYVGKHAGKKEGHFIIGDQCERPSEGDVDTRSQGDIWSEIIGSGTQNEFWSRLTALAPKQLGCNFGSLKLYVDWKYKPAQEIYETPQGTFTVPEVLQEPKGLVLFGPTRIGKTVWARSLADHAYFGGLFNLDDFSADGAQYAIFDDISGGFSFFPSYKQWMGGQYQFTVTDKYKHKVTLRWGKPTIWLCNTDPREDHYKPGAMPDFAWMEENCIFYECRDAIFHASTE</sequence>
<keyword evidence="3" id="KW-1048">Host nucleus</keyword>
<evidence type="ECO:0000313" key="4">
    <source>
        <dbReference type="EMBL" id="AXB22622.1"/>
    </source>
</evidence>
<dbReference type="KEGG" id="vg:80521849"/>
<accession>A0A2Z5CI32</accession>
<comment type="subcellular location">
    <subcellularLocation>
        <location evidence="1">Host nucleus</location>
    </subcellularLocation>
</comment>
<dbReference type="GO" id="GO:0005198">
    <property type="term" value="F:structural molecule activity"/>
    <property type="evidence" value="ECO:0007669"/>
    <property type="project" value="InterPro"/>
</dbReference>
<evidence type="ECO:0000256" key="1">
    <source>
        <dbReference type="ARBA" id="ARBA00004147"/>
    </source>
</evidence>
<dbReference type="PRINTS" id="PR00228">
    <property type="entry name" value="GEMCOATCLVL1"/>
</dbReference>
<dbReference type="EMBL" id="MG641203">
    <property type="protein sequence ID" value="AXB22622.1"/>
    <property type="molecule type" value="Genomic_DNA"/>
</dbReference>
<evidence type="ECO:0000256" key="2">
    <source>
        <dbReference type="ARBA" id="ARBA00014531"/>
    </source>
</evidence>
<dbReference type="InterPro" id="IPR027417">
    <property type="entry name" value="P-loop_NTPase"/>
</dbReference>
<dbReference type="Proteomes" id="UP000273391">
    <property type="component" value="Segment"/>
</dbReference>
<dbReference type="SUPFAM" id="SSF55464">
    <property type="entry name" value="Origin of replication-binding domain, RBD-like"/>
    <property type="match status" value="1"/>
</dbReference>
<evidence type="ECO:0000256" key="3">
    <source>
        <dbReference type="ARBA" id="ARBA00022562"/>
    </source>
</evidence>
<dbReference type="RefSeq" id="YP_010784605.1">
    <property type="nucleotide sequence ID" value="NC_075318.1"/>
</dbReference>
<protein>
    <recommendedName>
        <fullName evidence="2">Replication-associated protein</fullName>
    </recommendedName>
</protein>